<gene>
    <name evidence="1" type="ORF">WN51_10313</name>
</gene>
<accession>A0A0M9A701</accession>
<dbReference type="Proteomes" id="UP000053105">
    <property type="component" value="Unassembled WGS sequence"/>
</dbReference>
<proteinExistence type="predicted"/>
<evidence type="ECO:0000313" key="2">
    <source>
        <dbReference type="Proteomes" id="UP000053105"/>
    </source>
</evidence>
<protein>
    <submittedName>
        <fullName evidence="1">Uncharacterized protein</fullName>
    </submittedName>
</protein>
<sequence length="60" mass="7080">MDDTRMIPGDEVIFVWSLNTENPLSSRPNFRYVKTEATQTTIVWHWRKVSSPFPEFPVPQ</sequence>
<keyword evidence="2" id="KW-1185">Reference proteome</keyword>
<name>A0A0M9A701_9HYME</name>
<dbReference type="AlphaFoldDB" id="A0A0M9A701"/>
<organism evidence="1 2">
    <name type="scientific">Melipona quadrifasciata</name>
    <dbReference type="NCBI Taxonomy" id="166423"/>
    <lineage>
        <taxon>Eukaryota</taxon>
        <taxon>Metazoa</taxon>
        <taxon>Ecdysozoa</taxon>
        <taxon>Arthropoda</taxon>
        <taxon>Hexapoda</taxon>
        <taxon>Insecta</taxon>
        <taxon>Pterygota</taxon>
        <taxon>Neoptera</taxon>
        <taxon>Endopterygota</taxon>
        <taxon>Hymenoptera</taxon>
        <taxon>Apocrita</taxon>
        <taxon>Aculeata</taxon>
        <taxon>Apoidea</taxon>
        <taxon>Anthophila</taxon>
        <taxon>Apidae</taxon>
        <taxon>Melipona</taxon>
    </lineage>
</organism>
<dbReference type="EMBL" id="KQ435735">
    <property type="protein sequence ID" value="KOX77223.1"/>
    <property type="molecule type" value="Genomic_DNA"/>
</dbReference>
<evidence type="ECO:0000313" key="1">
    <source>
        <dbReference type="EMBL" id="KOX77223.1"/>
    </source>
</evidence>
<reference evidence="1 2" key="1">
    <citation type="submission" date="2015-07" db="EMBL/GenBank/DDBJ databases">
        <title>The genome of Melipona quadrifasciata.</title>
        <authorList>
            <person name="Pan H."/>
            <person name="Kapheim K."/>
        </authorList>
    </citation>
    <scope>NUCLEOTIDE SEQUENCE [LARGE SCALE GENOMIC DNA]</scope>
    <source>
        <strain evidence="1">0111107301</strain>
        <tissue evidence="1">Whole body</tissue>
    </source>
</reference>